<dbReference type="EC" id="2.4.2.21" evidence="3 10"/>
<evidence type="ECO:0000256" key="7">
    <source>
        <dbReference type="ARBA" id="ARBA00022679"/>
    </source>
</evidence>
<evidence type="ECO:0000256" key="4">
    <source>
        <dbReference type="ARBA" id="ARBA00015486"/>
    </source>
</evidence>
<comment type="catalytic activity">
    <reaction evidence="9 10">
        <text>5,6-dimethylbenzimidazole + nicotinate beta-D-ribonucleotide = alpha-ribazole 5'-phosphate + nicotinate + H(+)</text>
        <dbReference type="Rhea" id="RHEA:11196"/>
        <dbReference type="ChEBI" id="CHEBI:15378"/>
        <dbReference type="ChEBI" id="CHEBI:15890"/>
        <dbReference type="ChEBI" id="CHEBI:32544"/>
        <dbReference type="ChEBI" id="CHEBI:57502"/>
        <dbReference type="ChEBI" id="CHEBI:57918"/>
        <dbReference type="EC" id="2.4.2.21"/>
    </reaction>
</comment>
<reference evidence="11 12" key="1">
    <citation type="journal article" date="2011" name="J. Bacteriol.">
        <title>Genome sequence of Salinisphaera shabanensis, a gammaproteobacterium from the harsh, variable environment of the brine-seawater interface of the Shaban Deep in the Red Sea.</title>
        <authorList>
            <person name="Antunes A."/>
            <person name="Alam I."/>
            <person name="Bajic V.B."/>
            <person name="Stingl U."/>
        </authorList>
    </citation>
    <scope>NUCLEOTIDE SEQUENCE [LARGE SCALE GENOMIC DNA]</scope>
    <source>
        <strain evidence="11 12">E1L3A</strain>
    </source>
</reference>
<keyword evidence="7 10" id="KW-0808">Transferase</keyword>
<reference evidence="11 12" key="2">
    <citation type="journal article" date="2013" name="PLoS ONE">
        <title>INDIGO - INtegrated Data Warehouse of MIcrobial GenOmes with Examples from the Red Sea Extremophiles.</title>
        <authorList>
            <person name="Alam I."/>
            <person name="Antunes A."/>
            <person name="Kamau A.A."/>
            <person name="Ba Alawi W."/>
            <person name="Kalkatawi M."/>
            <person name="Stingl U."/>
            <person name="Bajic V.B."/>
        </authorList>
    </citation>
    <scope>NUCLEOTIDE SEQUENCE [LARGE SCALE GENOMIC DNA]</scope>
    <source>
        <strain evidence="11 12">E1L3A</strain>
    </source>
</reference>
<comment type="caution">
    <text evidence="11">The sequence shown here is derived from an EMBL/GenBank/DDBJ whole genome shotgun (WGS) entry which is preliminary data.</text>
</comment>
<evidence type="ECO:0000256" key="8">
    <source>
        <dbReference type="ARBA" id="ARBA00030686"/>
    </source>
</evidence>
<evidence type="ECO:0000256" key="9">
    <source>
        <dbReference type="ARBA" id="ARBA00047340"/>
    </source>
</evidence>
<dbReference type="eggNOG" id="COG2038">
    <property type="taxonomic scope" value="Bacteria"/>
</dbReference>
<feature type="active site" description="Proton acceptor" evidence="10">
    <location>
        <position position="318"/>
    </location>
</feature>
<evidence type="ECO:0000256" key="2">
    <source>
        <dbReference type="ARBA" id="ARBA00007110"/>
    </source>
</evidence>
<proteinExistence type="inferred from homology"/>
<dbReference type="SUPFAM" id="SSF52733">
    <property type="entry name" value="Nicotinate mononucleotide:5,6-dimethylbenzimidazole phosphoribosyltransferase (CobT)"/>
    <property type="match status" value="1"/>
</dbReference>
<evidence type="ECO:0000256" key="6">
    <source>
        <dbReference type="ARBA" id="ARBA00022676"/>
    </source>
</evidence>
<comment type="similarity">
    <text evidence="2 10">Belongs to the CobT family.</text>
</comment>
<accession>U2ELI8</accession>
<name>U2ELI8_9GAMM</name>
<dbReference type="STRING" id="1033802.SSPSH_002288"/>
<dbReference type="FunFam" id="3.40.50.10210:FF:000001">
    <property type="entry name" value="Nicotinate-nucleotide--dimethylbenzimidazole phosphoribosyltransferase"/>
    <property type="match status" value="1"/>
</dbReference>
<dbReference type="GO" id="GO:0008939">
    <property type="term" value="F:nicotinate-nucleotide-dimethylbenzimidazole phosphoribosyltransferase activity"/>
    <property type="evidence" value="ECO:0007669"/>
    <property type="project" value="UniProtKB-UniRule"/>
</dbReference>
<dbReference type="Gene3D" id="1.10.1610.10">
    <property type="match status" value="1"/>
</dbReference>
<comment type="pathway">
    <text evidence="1 10">Nucleoside biosynthesis; alpha-ribazole biosynthesis; alpha-ribazole from 5,6-dimethylbenzimidazole: step 1/2.</text>
</comment>
<dbReference type="CDD" id="cd02439">
    <property type="entry name" value="DMB-PRT_CobT"/>
    <property type="match status" value="1"/>
</dbReference>
<dbReference type="Gene3D" id="3.40.50.10210">
    <property type="match status" value="1"/>
</dbReference>
<gene>
    <name evidence="10 11" type="primary">cobT</name>
    <name evidence="11" type="ORF">SSPSH_002288</name>
</gene>
<dbReference type="GO" id="GO:0009236">
    <property type="term" value="P:cobalamin biosynthetic process"/>
    <property type="evidence" value="ECO:0007669"/>
    <property type="project" value="UniProtKB-UniRule"/>
</dbReference>
<evidence type="ECO:0000256" key="10">
    <source>
        <dbReference type="HAMAP-Rule" id="MF_00230"/>
    </source>
</evidence>
<dbReference type="NCBIfam" id="TIGR03160">
    <property type="entry name" value="cobT_DBIPRT"/>
    <property type="match status" value="1"/>
</dbReference>
<dbReference type="InterPro" id="IPR023195">
    <property type="entry name" value="Nict_dMeBzImd_PRibTrfase_N"/>
</dbReference>
<keyword evidence="12" id="KW-1185">Reference proteome</keyword>
<evidence type="ECO:0000313" key="11">
    <source>
        <dbReference type="EMBL" id="ERJ18795.1"/>
    </source>
</evidence>
<comment type="function">
    <text evidence="10">Catalyzes the synthesis of alpha-ribazole-5'-phosphate from nicotinate mononucleotide (NAMN) and 5,6-dimethylbenzimidazole (DMB).</text>
</comment>
<dbReference type="EMBL" id="AFNV02000015">
    <property type="protein sequence ID" value="ERJ18795.1"/>
    <property type="molecule type" value="Genomic_DNA"/>
</dbReference>
<dbReference type="AlphaFoldDB" id="U2ELI8"/>
<evidence type="ECO:0000313" key="12">
    <source>
        <dbReference type="Proteomes" id="UP000006242"/>
    </source>
</evidence>
<evidence type="ECO:0000256" key="3">
    <source>
        <dbReference type="ARBA" id="ARBA00011991"/>
    </source>
</evidence>
<organism evidence="11 12">
    <name type="scientific">Salinisphaera shabanensis E1L3A</name>
    <dbReference type="NCBI Taxonomy" id="1033802"/>
    <lineage>
        <taxon>Bacteria</taxon>
        <taxon>Pseudomonadati</taxon>
        <taxon>Pseudomonadota</taxon>
        <taxon>Gammaproteobacteria</taxon>
        <taxon>Salinisphaerales</taxon>
        <taxon>Salinisphaeraceae</taxon>
        <taxon>Salinisphaera</taxon>
    </lineage>
</organism>
<dbReference type="InterPro" id="IPR036087">
    <property type="entry name" value="Nict_dMeBzImd_PRibTrfase_sf"/>
</dbReference>
<dbReference type="PANTHER" id="PTHR43463">
    <property type="entry name" value="NICOTINATE-NUCLEOTIDE--DIMETHYLBENZIMIDAZOLE PHOSPHORIBOSYLTRANSFERASE"/>
    <property type="match status" value="1"/>
</dbReference>
<sequence>MTDWLQQPIAAIDDEARVAARARQGVLTKPPGSLGRLEQLAEAFAGWQGRVVPALSDIDIVVFAADHGVAARGVSAFDPAVTGQMIANFAAGGAAICVLAQRRDARLSIVDLGAVAPPANYAGVIDARIAAGTADFTESPAMQVGELEQALQAGRERVSSSAQLFIGGEMGIGNTTAAAAILAGLTGAAPAEVVGRGTGIDSGGLARKQAVVAAGLDRHRPSWDGLDGPAKALAVLRCVGGFEIAGLTGAFVAAAQAGVPVLMDGFIASVAALCAREIAPDCGRWQLFGHCSAEAGHRYLLETLDAKPLLDLGMRLGEGSGAALALGVIGDALALHAGMATFAEAGVTSGGANA</sequence>
<dbReference type="InterPro" id="IPR003200">
    <property type="entry name" value="Nict_dMeBzImd_PRibTrfase"/>
</dbReference>
<evidence type="ECO:0000256" key="1">
    <source>
        <dbReference type="ARBA" id="ARBA00005049"/>
    </source>
</evidence>
<dbReference type="Pfam" id="PF02277">
    <property type="entry name" value="DBI_PRT"/>
    <property type="match status" value="1"/>
</dbReference>
<evidence type="ECO:0000256" key="5">
    <source>
        <dbReference type="ARBA" id="ARBA00022573"/>
    </source>
</evidence>
<dbReference type="RefSeq" id="WP_006914491.1">
    <property type="nucleotide sequence ID" value="NZ_AFNV02000015.1"/>
</dbReference>
<dbReference type="OrthoDB" id="9781491at2"/>
<dbReference type="HAMAP" id="MF_00230">
    <property type="entry name" value="CobT"/>
    <property type="match status" value="1"/>
</dbReference>
<keyword evidence="6 10" id="KW-0328">Glycosyltransferase</keyword>
<keyword evidence="5 10" id="KW-0169">Cobalamin biosynthesis</keyword>
<dbReference type="Proteomes" id="UP000006242">
    <property type="component" value="Unassembled WGS sequence"/>
</dbReference>
<dbReference type="InterPro" id="IPR017846">
    <property type="entry name" value="Nict_dMeBzImd_PRibTrfase_bact"/>
</dbReference>
<dbReference type="NCBIfam" id="NF000996">
    <property type="entry name" value="PRK00105.1"/>
    <property type="match status" value="1"/>
</dbReference>
<dbReference type="UniPathway" id="UPA00061">
    <property type="reaction ID" value="UER00516"/>
</dbReference>
<dbReference type="PANTHER" id="PTHR43463:SF1">
    <property type="entry name" value="NICOTINATE-NUCLEOTIDE--DIMETHYLBENZIMIDAZOLE PHOSPHORIBOSYLTRANSFERASE"/>
    <property type="match status" value="1"/>
</dbReference>
<protein>
    <recommendedName>
        <fullName evidence="4 10">Nicotinate-nucleotide--dimethylbenzimidazole phosphoribosyltransferase</fullName>
        <shortName evidence="10">NN:DBI PRT</shortName>
        <ecNumber evidence="3 10">2.4.2.21</ecNumber>
    </recommendedName>
    <alternativeName>
        <fullName evidence="8 10">N(1)-alpha-phosphoribosyltransferase</fullName>
    </alternativeName>
</protein>